<keyword evidence="2" id="KW-0472">Membrane</keyword>
<evidence type="ECO:0000259" key="3">
    <source>
        <dbReference type="Pfam" id="PF01935"/>
    </source>
</evidence>
<dbReference type="InterPro" id="IPR051162">
    <property type="entry name" value="T4SS_component"/>
</dbReference>
<dbReference type="PATRIC" id="fig|1265822.4.peg.4033"/>
<evidence type="ECO:0000313" key="5">
    <source>
        <dbReference type="Proteomes" id="UP000019241"/>
    </source>
</evidence>
<sequence>MAKKNKTDQKIEEWIQANPVLSLVLGGGFFLFIFGKRIFSSFIVSFPKEKFLEIQSIGEKILLLVLFLVMVRWVWIQFFARRQWRYERLLPHEDDQFRPQDVIKMLERLQGSRRNAIKRLFLGKEWFSYTLYRDSEGQVGFYIGATNDLMPFIQSSIKSVYGRAEFYPGSLPMPQDFGKKKRFSGRMKMHRKRNRNALPLAEYTYDDLPVLIREMPPETWIQVLFSPNSGRKLKEKMMEREANIKEVASTERNTFDKQELKGLKDRKVSHRGAFDVSISMASVSPHAKNQVKQMGNLIRASLNDLNTVKYRKLKNSVRSFPNPYRYNMMMTSEELANLVHLPLFDKRQVIDAIKVITPRSKRGAELIPKNVMANPNDVFIGYLEHPIIKNRAVYLQKAFIGEHFGLFGKTGSGKSTVLNTLLSQGFVKDFIEQESAAGFTFADPARDTVIVILNQLLHAEQQGATINWEKVHYFSVANSTHPFAMNLLYKTPNQKEGVIADAVTELIEANFPQPAAVAARLLRFCIRTLLADPYETHTILEVNRLLDDDRFRTQLLRVIGRDPRNYEIMDYWQNDAEGNMKTSALAVKNRIDMFASSESLKRIFGQKEVEWDVRTYMDEGHLVLLDVSNLSKSEIGLVVGYLEYMYYRTAETRPPYSLLHLFVVDERHKVNNVPVTPRIIAESRKFGLASGTATQRLLQLSEGHREAITEIQDNFFVCQQGSKDAETAAKYLSISENDQVNPKYLTNLEPRRAVIRFKEKVGGVVSTYRTTVVVPPLDKYKPDGQVADYMEKEDVKLANDWTYEKARELEAREGKTIEEVDLAIMKYMNPNQNFSELEEEQKQTMTEKEIEEGYESLLEQLGDPPEEEEYETEGISLVDLAKGESVDDFDR</sequence>
<dbReference type="Gene3D" id="3.40.50.300">
    <property type="entry name" value="P-loop containing nucleotide triphosphate hydrolases"/>
    <property type="match status" value="2"/>
</dbReference>
<feature type="domain" description="Helicase HerA central" evidence="3">
    <location>
        <begin position="392"/>
        <end position="424"/>
    </location>
</feature>
<feature type="region of interest" description="Disordered" evidence="1">
    <location>
        <begin position="859"/>
        <end position="891"/>
    </location>
</feature>
<dbReference type="Proteomes" id="UP000019241">
    <property type="component" value="Unassembled WGS sequence"/>
</dbReference>
<evidence type="ECO:0000256" key="2">
    <source>
        <dbReference type="SAM" id="Phobius"/>
    </source>
</evidence>
<evidence type="ECO:0000256" key="1">
    <source>
        <dbReference type="SAM" id="MobiDB-lite"/>
    </source>
</evidence>
<dbReference type="Pfam" id="PF01935">
    <property type="entry name" value="DUF87"/>
    <property type="match status" value="1"/>
</dbReference>
<dbReference type="PANTHER" id="PTHR30121:SF6">
    <property type="entry name" value="SLR6007 PROTEIN"/>
    <property type="match status" value="1"/>
</dbReference>
<dbReference type="AlphaFoldDB" id="W7D6N1"/>
<feature type="transmembrane region" description="Helical" evidence="2">
    <location>
        <begin position="61"/>
        <end position="80"/>
    </location>
</feature>
<dbReference type="EMBL" id="AODM01000082">
    <property type="protein sequence ID" value="EUJ44695.1"/>
    <property type="molecule type" value="Genomic_DNA"/>
</dbReference>
<accession>W7D6N1</accession>
<dbReference type="RefSeq" id="WP_036065339.1">
    <property type="nucleotide sequence ID" value="NZ_AODM01000082.1"/>
</dbReference>
<organism evidence="4 5">
    <name type="scientific">Listeria fleischmannii FSL S10-1203</name>
    <dbReference type="NCBI Taxonomy" id="1265822"/>
    <lineage>
        <taxon>Bacteria</taxon>
        <taxon>Bacillati</taxon>
        <taxon>Bacillota</taxon>
        <taxon>Bacilli</taxon>
        <taxon>Bacillales</taxon>
        <taxon>Listeriaceae</taxon>
        <taxon>Listeria</taxon>
    </lineage>
</organism>
<keyword evidence="2" id="KW-0812">Transmembrane</keyword>
<dbReference type="InterPro" id="IPR002789">
    <property type="entry name" value="HerA_central"/>
</dbReference>
<dbReference type="SUPFAM" id="SSF52540">
    <property type="entry name" value="P-loop containing nucleoside triphosphate hydrolases"/>
    <property type="match status" value="1"/>
</dbReference>
<evidence type="ECO:0000313" key="4">
    <source>
        <dbReference type="EMBL" id="EUJ44695.1"/>
    </source>
</evidence>
<name>W7D6N1_9LIST</name>
<feature type="transmembrane region" description="Helical" evidence="2">
    <location>
        <begin position="20"/>
        <end position="40"/>
    </location>
</feature>
<keyword evidence="2" id="KW-1133">Transmembrane helix</keyword>
<dbReference type="CDD" id="cd00267">
    <property type="entry name" value="ABC_ATPase"/>
    <property type="match status" value="1"/>
</dbReference>
<dbReference type="InterPro" id="IPR027417">
    <property type="entry name" value="P-loop_NTPase"/>
</dbReference>
<protein>
    <recommendedName>
        <fullName evidence="3">Helicase HerA central domain-containing protein</fullName>
    </recommendedName>
</protein>
<comment type="caution">
    <text evidence="4">The sequence shown here is derived from an EMBL/GenBank/DDBJ whole genome shotgun (WGS) entry which is preliminary data.</text>
</comment>
<reference evidence="4 5" key="1">
    <citation type="submission" date="2012-12" db="EMBL/GenBank/DDBJ databases">
        <title>Novel taxa of Listeriaceae from agricultural environments in the United States.</title>
        <authorList>
            <person name="den Bakker H.C."/>
            <person name="Allred A."/>
            <person name="Warchocki S."/>
            <person name="Wright E.M."/>
            <person name="Burrell A."/>
            <person name="Nightingale K.K."/>
            <person name="Kephart D."/>
            <person name="Wiedmann M."/>
        </authorList>
    </citation>
    <scope>NUCLEOTIDE SEQUENCE [LARGE SCALE GENOMIC DNA]</scope>
    <source>
        <strain evidence="4 5">FSL S10-1203</strain>
    </source>
</reference>
<gene>
    <name evidence="4" type="ORF">MCOL2_19746</name>
</gene>
<dbReference type="PANTHER" id="PTHR30121">
    <property type="entry name" value="UNCHARACTERIZED PROTEIN YJGR-RELATED"/>
    <property type="match status" value="1"/>
</dbReference>
<proteinExistence type="predicted"/>